<reference evidence="3" key="1">
    <citation type="submission" date="2016-12" db="EMBL/GenBank/DDBJ databases">
        <title>Comparative genomics of four Isosphaeraceae planctomycetes: a common pool of plasmids and glycoside hydrolase genes.</title>
        <authorList>
            <person name="Ivanova A."/>
        </authorList>
    </citation>
    <scope>NUCLEOTIDE SEQUENCE [LARGE SCALE GENOMIC DNA]</scope>
    <source>
        <strain evidence="3">PX4</strain>
    </source>
</reference>
<dbReference type="STRING" id="1387353.BSF38_02565"/>
<dbReference type="KEGG" id="pbor:BSF38_02565"/>
<sequence length="295" mass="30146">MRLASRFFKVLAGGLVLVVSSSTARAGFDPQVGQPGSLGIPASSPLFTEWASSVVSFDPGPQDITNPNSPLVTFGSPSNILGPRTGDSTYSVLSLGDGGSITLGFDRPITNGAGADFAVFENGFLSGGAGMAFLELAFVDVSSDGVNFFRFPSISLTQTDTQVGGFGLLDASNLHNLAGKYIAGYGTGFDLDDLVGVSPLLDVDHVSFVRITDVVGSIDPRYGSRDSLGNLINDPFKTPFGSSGFDLSGVGVIHAANAPVAAVPEPSSFALGFCGIAIAAAAVRARSARSGRLAA</sequence>
<gene>
    <name evidence="2" type="ORF">BSF38_02565</name>
</gene>
<accession>A0A1U7CQ55</accession>
<evidence type="ECO:0000313" key="2">
    <source>
        <dbReference type="EMBL" id="APW61062.1"/>
    </source>
</evidence>
<feature type="chain" id="PRO_5013115253" description="PEP-CTERM protein-sorting domain-containing protein" evidence="1">
    <location>
        <begin position="27"/>
        <end position="295"/>
    </location>
</feature>
<evidence type="ECO:0000313" key="3">
    <source>
        <dbReference type="Proteomes" id="UP000186309"/>
    </source>
</evidence>
<feature type="signal peptide" evidence="1">
    <location>
        <begin position="1"/>
        <end position="26"/>
    </location>
</feature>
<dbReference type="EMBL" id="CP019082">
    <property type="protein sequence ID" value="APW61062.1"/>
    <property type="molecule type" value="Genomic_DNA"/>
</dbReference>
<name>A0A1U7CQ55_9BACT</name>
<dbReference type="RefSeq" id="WP_076346134.1">
    <property type="nucleotide sequence ID" value="NZ_CP019082.1"/>
</dbReference>
<keyword evidence="1" id="KW-0732">Signal</keyword>
<dbReference type="OrthoDB" id="9151625at2"/>
<organism evidence="2 3">
    <name type="scientific">Paludisphaera borealis</name>
    <dbReference type="NCBI Taxonomy" id="1387353"/>
    <lineage>
        <taxon>Bacteria</taxon>
        <taxon>Pseudomonadati</taxon>
        <taxon>Planctomycetota</taxon>
        <taxon>Planctomycetia</taxon>
        <taxon>Isosphaerales</taxon>
        <taxon>Isosphaeraceae</taxon>
        <taxon>Paludisphaera</taxon>
    </lineage>
</organism>
<keyword evidence="3" id="KW-1185">Reference proteome</keyword>
<dbReference type="Proteomes" id="UP000186309">
    <property type="component" value="Chromosome"/>
</dbReference>
<proteinExistence type="predicted"/>
<evidence type="ECO:0000256" key="1">
    <source>
        <dbReference type="SAM" id="SignalP"/>
    </source>
</evidence>
<evidence type="ECO:0008006" key="4">
    <source>
        <dbReference type="Google" id="ProtNLM"/>
    </source>
</evidence>
<protein>
    <recommendedName>
        <fullName evidence="4">PEP-CTERM protein-sorting domain-containing protein</fullName>
    </recommendedName>
</protein>
<dbReference type="AlphaFoldDB" id="A0A1U7CQ55"/>